<evidence type="ECO:0000256" key="1">
    <source>
        <dbReference type="SAM" id="MobiDB-lite"/>
    </source>
</evidence>
<dbReference type="AlphaFoldDB" id="A0A1L9U9H8"/>
<dbReference type="EMBL" id="KV878691">
    <property type="protein sequence ID" value="OJJ68346.1"/>
    <property type="molecule type" value="Genomic_DNA"/>
</dbReference>
<organism evidence="2 3">
    <name type="scientific">Aspergillus brasiliensis (strain CBS 101740 / IMI 381727 / IBT 21946)</name>
    <dbReference type="NCBI Taxonomy" id="767769"/>
    <lineage>
        <taxon>Eukaryota</taxon>
        <taxon>Fungi</taxon>
        <taxon>Dikarya</taxon>
        <taxon>Ascomycota</taxon>
        <taxon>Pezizomycotina</taxon>
        <taxon>Eurotiomycetes</taxon>
        <taxon>Eurotiomycetidae</taxon>
        <taxon>Eurotiales</taxon>
        <taxon>Aspergillaceae</taxon>
        <taxon>Aspergillus</taxon>
        <taxon>Aspergillus subgen. Circumdati</taxon>
    </lineage>
</organism>
<protein>
    <submittedName>
        <fullName evidence="2">Uncharacterized protein</fullName>
    </submittedName>
</protein>
<feature type="region of interest" description="Disordered" evidence="1">
    <location>
        <begin position="1"/>
        <end position="32"/>
    </location>
</feature>
<accession>A0A1L9U9H8</accession>
<name>A0A1L9U9H8_ASPBC</name>
<dbReference type="RefSeq" id="XP_067475595.1">
    <property type="nucleotide sequence ID" value="XM_067623142.1"/>
</dbReference>
<keyword evidence="3" id="KW-1185">Reference proteome</keyword>
<sequence>MTRCLAEISPSRKKHAITKADPDNNNTQKPQADLCSNPLLLTLDCSVAYALEGPVEPGAGLDTASTVVVGLVVGKLVLKDKDIHRLQLVGAVEEALRSNLAGG</sequence>
<evidence type="ECO:0000313" key="3">
    <source>
        <dbReference type="Proteomes" id="UP000184499"/>
    </source>
</evidence>
<proteinExistence type="predicted"/>
<evidence type="ECO:0000313" key="2">
    <source>
        <dbReference type="EMBL" id="OJJ68346.1"/>
    </source>
</evidence>
<dbReference type="VEuPathDB" id="FungiDB:ASPBRDRAFT_33620"/>
<dbReference type="Proteomes" id="UP000184499">
    <property type="component" value="Unassembled WGS sequence"/>
</dbReference>
<dbReference type="GeneID" id="93575630"/>
<reference evidence="3" key="1">
    <citation type="journal article" date="2017" name="Genome Biol.">
        <title>Comparative genomics reveals high biological diversity and specific adaptations in the industrially and medically important fungal genus Aspergillus.</title>
        <authorList>
            <person name="de Vries R.P."/>
            <person name="Riley R."/>
            <person name="Wiebenga A."/>
            <person name="Aguilar-Osorio G."/>
            <person name="Amillis S."/>
            <person name="Uchima C.A."/>
            <person name="Anderluh G."/>
            <person name="Asadollahi M."/>
            <person name="Askin M."/>
            <person name="Barry K."/>
            <person name="Battaglia E."/>
            <person name="Bayram O."/>
            <person name="Benocci T."/>
            <person name="Braus-Stromeyer S.A."/>
            <person name="Caldana C."/>
            <person name="Canovas D."/>
            <person name="Cerqueira G.C."/>
            <person name="Chen F."/>
            <person name="Chen W."/>
            <person name="Choi C."/>
            <person name="Clum A."/>
            <person name="Dos Santos R.A."/>
            <person name="Damasio A.R."/>
            <person name="Diallinas G."/>
            <person name="Emri T."/>
            <person name="Fekete E."/>
            <person name="Flipphi M."/>
            <person name="Freyberg S."/>
            <person name="Gallo A."/>
            <person name="Gournas C."/>
            <person name="Habgood R."/>
            <person name="Hainaut M."/>
            <person name="Harispe M.L."/>
            <person name="Henrissat B."/>
            <person name="Hilden K.S."/>
            <person name="Hope R."/>
            <person name="Hossain A."/>
            <person name="Karabika E."/>
            <person name="Karaffa L."/>
            <person name="Karanyi Z."/>
            <person name="Krasevec N."/>
            <person name="Kuo A."/>
            <person name="Kusch H."/>
            <person name="LaButti K."/>
            <person name="Lagendijk E.L."/>
            <person name="Lapidus A."/>
            <person name="Levasseur A."/>
            <person name="Lindquist E."/>
            <person name="Lipzen A."/>
            <person name="Logrieco A.F."/>
            <person name="MacCabe A."/>
            <person name="Maekelae M.R."/>
            <person name="Malavazi I."/>
            <person name="Melin P."/>
            <person name="Meyer V."/>
            <person name="Mielnichuk N."/>
            <person name="Miskei M."/>
            <person name="Molnar A.P."/>
            <person name="Mule G."/>
            <person name="Ngan C.Y."/>
            <person name="Orejas M."/>
            <person name="Orosz E."/>
            <person name="Ouedraogo J.P."/>
            <person name="Overkamp K.M."/>
            <person name="Park H.-S."/>
            <person name="Perrone G."/>
            <person name="Piumi F."/>
            <person name="Punt P.J."/>
            <person name="Ram A.F."/>
            <person name="Ramon A."/>
            <person name="Rauscher S."/>
            <person name="Record E."/>
            <person name="Riano-Pachon D.M."/>
            <person name="Robert V."/>
            <person name="Roehrig J."/>
            <person name="Ruller R."/>
            <person name="Salamov A."/>
            <person name="Salih N.S."/>
            <person name="Samson R.A."/>
            <person name="Sandor E."/>
            <person name="Sanguinetti M."/>
            <person name="Schuetze T."/>
            <person name="Sepcic K."/>
            <person name="Shelest E."/>
            <person name="Sherlock G."/>
            <person name="Sophianopoulou V."/>
            <person name="Squina F.M."/>
            <person name="Sun H."/>
            <person name="Susca A."/>
            <person name="Todd R.B."/>
            <person name="Tsang A."/>
            <person name="Unkles S.E."/>
            <person name="van de Wiele N."/>
            <person name="van Rossen-Uffink D."/>
            <person name="Oliveira J.V."/>
            <person name="Vesth T.C."/>
            <person name="Visser J."/>
            <person name="Yu J.-H."/>
            <person name="Zhou M."/>
            <person name="Andersen M.R."/>
            <person name="Archer D.B."/>
            <person name="Baker S.E."/>
            <person name="Benoit I."/>
            <person name="Brakhage A.A."/>
            <person name="Braus G.H."/>
            <person name="Fischer R."/>
            <person name="Frisvad J.C."/>
            <person name="Goldman G.H."/>
            <person name="Houbraken J."/>
            <person name="Oakley B."/>
            <person name="Pocsi I."/>
            <person name="Scazzocchio C."/>
            <person name="Seiboth B."/>
            <person name="vanKuyk P.A."/>
            <person name="Wortman J."/>
            <person name="Dyer P.S."/>
            <person name="Grigoriev I.V."/>
        </authorList>
    </citation>
    <scope>NUCLEOTIDE SEQUENCE [LARGE SCALE GENOMIC DNA]</scope>
    <source>
        <strain evidence="3">CBS 101740 / IMI 381727 / IBT 21946</strain>
    </source>
</reference>
<gene>
    <name evidence="2" type="ORF">ASPBRDRAFT_33620</name>
</gene>